<dbReference type="GO" id="GO:0008270">
    <property type="term" value="F:zinc ion binding"/>
    <property type="evidence" value="ECO:0007669"/>
    <property type="project" value="UniProtKB-UniRule"/>
</dbReference>
<feature type="binding site" evidence="5">
    <location>
        <position position="160"/>
    </location>
    <ligand>
        <name>Zn(2+)</name>
        <dbReference type="ChEBI" id="CHEBI:29105"/>
    </ligand>
</feature>
<accession>A0A9X7VXT3</accession>
<dbReference type="NCBIfam" id="NF009807">
    <property type="entry name" value="PRK13291.1"/>
    <property type="match status" value="1"/>
</dbReference>
<evidence type="ECO:0000313" key="7">
    <source>
        <dbReference type="EMBL" id="QSO46467.1"/>
    </source>
</evidence>
<evidence type="ECO:0000256" key="4">
    <source>
        <dbReference type="ARBA" id="ARBA00022833"/>
    </source>
</evidence>
<dbReference type="Pfam" id="PF12867">
    <property type="entry name" value="DinB_2"/>
    <property type="match status" value="1"/>
</dbReference>
<gene>
    <name evidence="7" type="ORF">JZ786_18640</name>
</gene>
<feature type="binding site" evidence="5">
    <location>
        <position position="64"/>
    </location>
    <ligand>
        <name>Zn(2+)</name>
        <dbReference type="ChEBI" id="CHEBI:29105"/>
    </ligand>
</feature>
<dbReference type="EMBL" id="CP071182">
    <property type="protein sequence ID" value="QSO46467.1"/>
    <property type="molecule type" value="Genomic_DNA"/>
</dbReference>
<proteinExistence type="inferred from homology"/>
<dbReference type="RefSeq" id="WP_206655836.1">
    <property type="nucleotide sequence ID" value="NZ_CP071182.1"/>
</dbReference>
<evidence type="ECO:0000256" key="1">
    <source>
        <dbReference type="ARBA" id="ARBA00022490"/>
    </source>
</evidence>
<evidence type="ECO:0000256" key="2">
    <source>
        <dbReference type="ARBA" id="ARBA00022723"/>
    </source>
</evidence>
<comment type="function">
    <text evidence="5">Possible metal-dependent hydrolase.</text>
</comment>
<comment type="cofactor">
    <cofactor evidence="5">
        <name>Zn(2+)</name>
        <dbReference type="ChEBI" id="CHEBI:29105"/>
    </cofactor>
    <text evidence="5">Binds 1 zinc ion per subunit.</text>
</comment>
<comment type="similarity">
    <text evidence="5">Belongs to the metal hydrolase YfiT family.</text>
</comment>
<organism evidence="7 8">
    <name type="scientific">Alicyclobacillus mengziensis</name>
    <dbReference type="NCBI Taxonomy" id="2931921"/>
    <lineage>
        <taxon>Bacteria</taxon>
        <taxon>Bacillati</taxon>
        <taxon>Bacillota</taxon>
        <taxon>Bacilli</taxon>
        <taxon>Bacillales</taxon>
        <taxon>Alicyclobacillaceae</taxon>
        <taxon>Alicyclobacillus</taxon>
    </lineage>
</organism>
<keyword evidence="3 5" id="KW-0378">Hydrolase</keyword>
<feature type="binding site" evidence="5">
    <location>
        <position position="156"/>
    </location>
    <ligand>
        <name>Zn(2+)</name>
        <dbReference type="ChEBI" id="CHEBI:29105"/>
    </ligand>
</feature>
<dbReference type="Gene3D" id="1.20.120.450">
    <property type="entry name" value="dinb family like domain"/>
    <property type="match status" value="1"/>
</dbReference>
<comment type="subunit">
    <text evidence="5">Homodimer.</text>
</comment>
<dbReference type="HAMAP" id="MF_01256">
    <property type="entry name" value="YfiT_hydrol"/>
    <property type="match status" value="1"/>
</dbReference>
<evidence type="ECO:0000259" key="6">
    <source>
        <dbReference type="Pfam" id="PF12867"/>
    </source>
</evidence>
<dbReference type="AlphaFoldDB" id="A0A9X7VXT3"/>
<evidence type="ECO:0000256" key="5">
    <source>
        <dbReference type="HAMAP-Rule" id="MF_01256"/>
    </source>
</evidence>
<dbReference type="EC" id="3.-.-.-" evidence="5"/>
<keyword evidence="1 5" id="KW-0963">Cytoplasm</keyword>
<comment type="subcellular location">
    <subcellularLocation>
        <location evidence="5">Cytoplasm</location>
    </subcellularLocation>
</comment>
<name>A0A9X7VXT3_9BACL</name>
<dbReference type="SUPFAM" id="SSF109854">
    <property type="entry name" value="DinB/YfiT-like putative metalloenzymes"/>
    <property type="match status" value="1"/>
</dbReference>
<evidence type="ECO:0000313" key="8">
    <source>
        <dbReference type="Proteomes" id="UP000663505"/>
    </source>
</evidence>
<dbReference type="InterPro" id="IPR023774">
    <property type="entry name" value="Put_metal_dep_hydrolase_YfiT"/>
</dbReference>
<keyword evidence="8" id="KW-1185">Reference proteome</keyword>
<sequence>MDLSYPIGKPQIPETLNDTVIESWIRDVEAAPALLRQAVAGLDEGQLDSPYRPDGWTVRQVVHHLADTHLHTYTNFKHALTEENPPIKPIDINAWAQLPDSMSGDIEMSLLMFQGIQSRWAVLLRSMTRQDFERSFEHPKSGLRNLGTILGVYAWHAKHHTAHITKLRERMGW</sequence>
<dbReference type="InterPro" id="IPR034660">
    <property type="entry name" value="DinB/YfiT-like"/>
</dbReference>
<protein>
    <recommendedName>
        <fullName evidence="5">Putative metal-dependent hydrolase JZ786_18640</fullName>
        <ecNumber evidence="5">3.-.-.-</ecNumber>
    </recommendedName>
</protein>
<evidence type="ECO:0000256" key="3">
    <source>
        <dbReference type="ARBA" id="ARBA00022801"/>
    </source>
</evidence>
<reference evidence="7 8" key="1">
    <citation type="submission" date="2021-02" db="EMBL/GenBank/DDBJ databases">
        <title>Alicyclobacillus curvatus sp. nov. and Alicyclobacillus mengziensis sp. nov., two acidophilic bacteria isolated from acid mine drainage.</title>
        <authorList>
            <person name="Huang Y."/>
        </authorList>
    </citation>
    <scope>NUCLEOTIDE SEQUENCE [LARGE SCALE GENOMIC DNA]</scope>
    <source>
        <strain evidence="7 8">S30H14</strain>
    </source>
</reference>
<dbReference type="GO" id="GO:0005737">
    <property type="term" value="C:cytoplasm"/>
    <property type="evidence" value="ECO:0007669"/>
    <property type="project" value="UniProtKB-SubCell"/>
</dbReference>
<feature type="domain" description="DinB-like" evidence="6">
    <location>
        <begin position="29"/>
        <end position="164"/>
    </location>
</feature>
<keyword evidence="2 5" id="KW-0479">Metal-binding</keyword>
<dbReference type="Proteomes" id="UP000663505">
    <property type="component" value="Chromosome"/>
</dbReference>
<dbReference type="GO" id="GO:0016787">
    <property type="term" value="F:hydrolase activity"/>
    <property type="evidence" value="ECO:0007669"/>
    <property type="project" value="UniProtKB-UniRule"/>
</dbReference>
<dbReference type="KEGG" id="afx:JZ786_18640"/>
<dbReference type="InterPro" id="IPR024775">
    <property type="entry name" value="DinB-like"/>
</dbReference>
<keyword evidence="4 5" id="KW-0862">Zinc</keyword>